<proteinExistence type="predicted"/>
<feature type="binding site" evidence="5">
    <location>
        <position position="431"/>
    </location>
    <ligand>
        <name>ATP</name>
        <dbReference type="ChEBI" id="CHEBI:30616"/>
    </ligand>
</feature>
<dbReference type="PROSITE" id="PS00108">
    <property type="entry name" value="PROTEIN_KINASE_ST"/>
    <property type="match status" value="1"/>
</dbReference>
<dbReference type="PROSITE" id="PS50011">
    <property type="entry name" value="PROTEIN_KINASE_DOM"/>
    <property type="match status" value="1"/>
</dbReference>
<evidence type="ECO:0000259" key="7">
    <source>
        <dbReference type="PROSITE" id="PS50011"/>
    </source>
</evidence>
<dbReference type="GO" id="GO:0005524">
    <property type="term" value="F:ATP binding"/>
    <property type="evidence" value="ECO:0007669"/>
    <property type="project" value="UniProtKB-UniRule"/>
</dbReference>
<dbReference type="EMBL" id="CAUYUE010000001">
    <property type="protein sequence ID" value="CAK0733404.1"/>
    <property type="molecule type" value="Genomic_DNA"/>
</dbReference>
<comment type="caution">
    <text evidence="8">The sequence shown here is derived from an EMBL/GenBank/DDBJ whole genome shotgun (WGS) entry which is preliminary data.</text>
</comment>
<evidence type="ECO:0000256" key="5">
    <source>
        <dbReference type="PROSITE-ProRule" id="PRU10141"/>
    </source>
</evidence>
<keyword evidence="6" id="KW-1133">Transmembrane helix</keyword>
<dbReference type="AlphaFoldDB" id="A0AAV1HPQ8"/>
<keyword evidence="6" id="KW-0812">Transmembrane</keyword>
<keyword evidence="4 5" id="KW-0067">ATP-binding</keyword>
<dbReference type="GO" id="GO:0004674">
    <property type="term" value="F:protein serine/threonine kinase activity"/>
    <property type="evidence" value="ECO:0007669"/>
    <property type="project" value="TreeGrafter"/>
</dbReference>
<keyword evidence="1" id="KW-0808">Transferase</keyword>
<dbReference type="Gene3D" id="1.10.510.10">
    <property type="entry name" value="Transferase(Phosphotransferase) domain 1"/>
    <property type="match status" value="1"/>
</dbReference>
<dbReference type="InterPro" id="IPR051681">
    <property type="entry name" value="Ser/Thr_Kinases-Pseudokinases"/>
</dbReference>
<reference evidence="8 9" key="1">
    <citation type="submission" date="2023-10" db="EMBL/GenBank/DDBJ databases">
        <authorList>
            <person name="Maclean D."/>
            <person name="Macfadyen A."/>
        </authorList>
    </citation>
    <scope>NUCLEOTIDE SEQUENCE [LARGE SCALE GENOMIC DNA]</scope>
</reference>
<feature type="transmembrane region" description="Helical" evidence="6">
    <location>
        <begin position="360"/>
        <end position="385"/>
    </location>
</feature>
<keyword evidence="9" id="KW-1185">Reference proteome</keyword>
<dbReference type="PANTHER" id="PTHR44329">
    <property type="entry name" value="SERINE/THREONINE-PROTEIN KINASE TNNI3K-RELATED"/>
    <property type="match status" value="1"/>
</dbReference>
<protein>
    <recommendedName>
        <fullName evidence="7">Protein kinase domain-containing protein</fullName>
    </recommendedName>
</protein>
<dbReference type="SUPFAM" id="SSF56112">
    <property type="entry name" value="Protein kinase-like (PK-like)"/>
    <property type="match status" value="1"/>
</dbReference>
<evidence type="ECO:0000256" key="4">
    <source>
        <dbReference type="ARBA" id="ARBA00022840"/>
    </source>
</evidence>
<keyword evidence="6" id="KW-0472">Membrane</keyword>
<dbReference type="InterPro" id="IPR008271">
    <property type="entry name" value="Ser/Thr_kinase_AS"/>
</dbReference>
<dbReference type="InterPro" id="IPR017441">
    <property type="entry name" value="Protein_kinase_ATP_BS"/>
</dbReference>
<dbReference type="InterPro" id="IPR000719">
    <property type="entry name" value="Prot_kinase_dom"/>
</dbReference>
<keyword evidence="3" id="KW-0418">Kinase</keyword>
<organism evidence="8 9">
    <name type="scientific">Coccomyxa viridis</name>
    <dbReference type="NCBI Taxonomy" id="1274662"/>
    <lineage>
        <taxon>Eukaryota</taxon>
        <taxon>Viridiplantae</taxon>
        <taxon>Chlorophyta</taxon>
        <taxon>core chlorophytes</taxon>
        <taxon>Trebouxiophyceae</taxon>
        <taxon>Trebouxiophyceae incertae sedis</taxon>
        <taxon>Coccomyxaceae</taxon>
        <taxon>Coccomyxa</taxon>
    </lineage>
</organism>
<evidence type="ECO:0000313" key="9">
    <source>
        <dbReference type="Proteomes" id="UP001314263"/>
    </source>
</evidence>
<dbReference type="SMART" id="SM00220">
    <property type="entry name" value="S_TKc"/>
    <property type="match status" value="1"/>
</dbReference>
<keyword evidence="2 5" id="KW-0547">Nucleotide-binding</keyword>
<feature type="domain" description="Protein kinase" evidence="7">
    <location>
        <begin position="403"/>
        <end position="661"/>
    </location>
</feature>
<accession>A0AAV1HPQ8</accession>
<dbReference type="Pfam" id="PF00069">
    <property type="entry name" value="Pkinase"/>
    <property type="match status" value="1"/>
</dbReference>
<evidence type="ECO:0000256" key="3">
    <source>
        <dbReference type="ARBA" id="ARBA00022777"/>
    </source>
</evidence>
<evidence type="ECO:0000256" key="6">
    <source>
        <dbReference type="SAM" id="Phobius"/>
    </source>
</evidence>
<name>A0AAV1HPQ8_9CHLO</name>
<evidence type="ECO:0000256" key="2">
    <source>
        <dbReference type="ARBA" id="ARBA00022741"/>
    </source>
</evidence>
<dbReference type="InterPro" id="IPR011009">
    <property type="entry name" value="Kinase-like_dom_sf"/>
</dbReference>
<evidence type="ECO:0000256" key="1">
    <source>
        <dbReference type="ARBA" id="ARBA00022679"/>
    </source>
</evidence>
<dbReference type="PROSITE" id="PS00107">
    <property type="entry name" value="PROTEIN_KINASE_ATP"/>
    <property type="match status" value="1"/>
</dbReference>
<dbReference type="Proteomes" id="UP001314263">
    <property type="component" value="Unassembled WGS sequence"/>
</dbReference>
<sequence length="731" mass="80494">MRHKSPGGPNSCVNSLQNGLQRRLVKWCLTGLLWLAATRTAGGFGHHIKLADYAPPGFFTAHPLVPGFQLRDRFIGLDMDLHADELMAAYKYEAKPHVRNEVVKDGLNIRVQVIGYSVDEAAPVRTLTRDAESNSSSAAVPAGFANFHGVTVKSTVWLDAASTLRSLHRRFDNVAQRKFHVDLFRMQSPQMRDRFLVLNSILSEHITAAAAPLYQNIPCGNLTGYTVDIRVVAGNLAPITALVQNLIMSALFQPFEALCSQATAEIDEVIQESQTSAVFSIATVVAYDECIISQEMPKALRNSTFTSFLREHGLQLRSVEFISAEYRPGLSVLQQAAEYGYSSSVYAPQPRDAQLQMPSWAWFLVTIAVLSISVAGIFFAAWYHLHRRAMEHWDRIDLCRRADGSAWVLGEGRFGKVYKGVLNKTRAVAVKTFAHMASEAEVIRFNAEVQIMQTLSEIPELVTCFPYNPKPRPHRDGKPTSHAPRQLIMEHMEGGDLHCALHFGPGRIRWRPDGCRLAAQIALGLSKLHARKVVHCDLKAKNILLSRDRSLAKIGDVGLARTMFETHLSTASGFFGTFSYAAPEVLLRTRCNEKIDIFSLGILLWEMVTGRIPQPYEMREQLASLVPGQGCEAGVVDLIQECCEADPAQRPSAAHVYHRLSTCCDKDLVPPTSASTCSRTGAASAPDHLNATALALSRVTSQDIEKGPNPFESLLLQSFGSSTGSPASTCS</sequence>
<evidence type="ECO:0000313" key="8">
    <source>
        <dbReference type="EMBL" id="CAK0733404.1"/>
    </source>
</evidence>
<gene>
    <name evidence="8" type="ORF">CVIRNUC_000270</name>
</gene>